<dbReference type="GO" id="GO:0004519">
    <property type="term" value="F:endonuclease activity"/>
    <property type="evidence" value="ECO:0007669"/>
    <property type="project" value="UniProtKB-KW"/>
</dbReference>
<protein>
    <submittedName>
        <fullName evidence="1">AlwI restriction endonuclease</fullName>
    </submittedName>
</protein>
<accession>A0A2X2YMI2</accession>
<dbReference type="REBASE" id="422841">
    <property type="entry name" value="Cpe10719ORF3520P"/>
</dbReference>
<sequence length="537" mass="61806">MSNNNLRKIWFITRPERDPSFHEEALKALAKATNNFTIKWSGNRQLHKNYEQALIDIGVKRNSISNDGSGGRTWAALLKTFAYCYTNNNGFLVPTKVAIEILNGNNVYENIKKQILTLQIPNSYFLEKGFRPKFDSDFSILPVRFLIRLCTSSQLSYYLTKEEITFIVMTAKHDSDLNYIINEIIKFRTFSNEEKNNYKALISSKYDHRERSDKGARDFYTAHSDVAHTFMLIAEYTGLVQYDRGSDSKISISLNNIQIVLSDLNYYDMRYPFNNRYLFSLERMAEVNGLDINSYKASRYGNIKPATNSYKKIKKAEKLLNKYPNPSTLSNEKIIEILSSSSFNIAESQKISEYLTSNSIMKNLDKKFIKEVLNESDNLEFENKVGRIFEQIGFDVIMHPKVSGKRTEIDILLKYNNNFCGIIDAKNYKEKFTLSSTLASHMISEYIPNYVNYDGCALKFFGYVTCSNIGGLSNLSKISNKSSNGNIHGIMINVKTLLAFLDYCIENDIVVENRIRLFLKLIDNNTYTSFNQISDKL</sequence>
<name>A0A2X2YMI2_CLOPF</name>
<keyword evidence="1" id="KW-0378">Hydrolase</keyword>
<dbReference type="SUPFAM" id="SSF52980">
    <property type="entry name" value="Restriction endonuclease-like"/>
    <property type="match status" value="1"/>
</dbReference>
<dbReference type="RefSeq" id="WP_111927385.1">
    <property type="nucleotide sequence ID" value="NZ_CABHJA010000010.1"/>
</dbReference>
<evidence type="ECO:0000313" key="1">
    <source>
        <dbReference type="EMBL" id="SQB61825.1"/>
    </source>
</evidence>
<keyword evidence="1" id="KW-0540">Nuclease</keyword>
<dbReference type="Gene3D" id="3.40.91.30">
    <property type="match status" value="1"/>
</dbReference>
<reference evidence="1 2" key="1">
    <citation type="submission" date="2018-06" db="EMBL/GenBank/DDBJ databases">
        <authorList>
            <consortium name="Pathogen Informatics"/>
            <person name="Doyle S."/>
        </authorList>
    </citation>
    <scope>NUCLEOTIDE SEQUENCE [LARGE SCALE GENOMIC DNA]</scope>
    <source>
        <strain evidence="1 2">NCTC10719</strain>
    </source>
</reference>
<dbReference type="InterPro" id="IPR011335">
    <property type="entry name" value="Restrct_endonuc-II-like"/>
</dbReference>
<proteinExistence type="predicted"/>
<dbReference type="AlphaFoldDB" id="A0A2X2YMI2"/>
<gene>
    <name evidence="1" type="ORF">NCTC10719_03520</name>
</gene>
<keyword evidence="1" id="KW-0255">Endonuclease</keyword>
<dbReference type="Proteomes" id="UP000249986">
    <property type="component" value="Unassembled WGS sequence"/>
</dbReference>
<evidence type="ECO:0000313" key="2">
    <source>
        <dbReference type="Proteomes" id="UP000249986"/>
    </source>
</evidence>
<dbReference type="EMBL" id="UAWG01000025">
    <property type="protein sequence ID" value="SQB61825.1"/>
    <property type="molecule type" value="Genomic_DNA"/>
</dbReference>
<organism evidence="1 2">
    <name type="scientific">Clostridium perfringens</name>
    <dbReference type="NCBI Taxonomy" id="1502"/>
    <lineage>
        <taxon>Bacteria</taxon>
        <taxon>Bacillati</taxon>
        <taxon>Bacillota</taxon>
        <taxon>Clostridia</taxon>
        <taxon>Eubacteriales</taxon>
        <taxon>Clostridiaceae</taxon>
        <taxon>Clostridium</taxon>
    </lineage>
</organism>